<dbReference type="EMBL" id="BSNZ01000060">
    <property type="protein sequence ID" value="GLQ86280.1"/>
    <property type="molecule type" value="Genomic_DNA"/>
</dbReference>
<dbReference type="AlphaFoldDB" id="A0AA37SM71"/>
<proteinExistence type="predicted"/>
<organism evidence="2 3">
    <name type="scientific">Gluconobacter sphaericus NBRC 12467</name>
    <dbReference type="NCBI Taxonomy" id="1307951"/>
    <lineage>
        <taxon>Bacteria</taxon>
        <taxon>Pseudomonadati</taxon>
        <taxon>Pseudomonadota</taxon>
        <taxon>Alphaproteobacteria</taxon>
        <taxon>Acetobacterales</taxon>
        <taxon>Acetobacteraceae</taxon>
        <taxon>Gluconobacter</taxon>
    </lineage>
</organism>
<keyword evidence="3" id="KW-1185">Reference proteome</keyword>
<sequence>MPEDTAPSRPALTIGGKAPKIRIPGEKAPDGSDPDLLHFSGSNAQSSANGSVPPVQPLP</sequence>
<protein>
    <submittedName>
        <fullName evidence="2">Uncharacterized protein</fullName>
    </submittedName>
</protein>
<accession>A0AA37SM71</accession>
<name>A0AA37SM71_9PROT</name>
<evidence type="ECO:0000256" key="1">
    <source>
        <dbReference type="SAM" id="MobiDB-lite"/>
    </source>
</evidence>
<dbReference type="Proteomes" id="UP001156708">
    <property type="component" value="Unassembled WGS sequence"/>
</dbReference>
<feature type="region of interest" description="Disordered" evidence="1">
    <location>
        <begin position="1"/>
        <end position="59"/>
    </location>
</feature>
<reference evidence="3" key="1">
    <citation type="journal article" date="2019" name="Int. J. Syst. Evol. Microbiol.">
        <title>The Global Catalogue of Microorganisms (GCM) 10K type strain sequencing project: providing services to taxonomists for standard genome sequencing and annotation.</title>
        <authorList>
            <consortium name="The Broad Institute Genomics Platform"/>
            <consortium name="The Broad Institute Genome Sequencing Center for Infectious Disease"/>
            <person name="Wu L."/>
            <person name="Ma J."/>
        </authorList>
    </citation>
    <scope>NUCLEOTIDE SEQUENCE [LARGE SCALE GENOMIC DNA]</scope>
    <source>
        <strain evidence="3">NBRC 12467</strain>
    </source>
</reference>
<gene>
    <name evidence="2" type="ORF">GCM10007872_31940</name>
</gene>
<feature type="compositionally biased region" description="Low complexity" evidence="1">
    <location>
        <begin position="40"/>
        <end position="51"/>
    </location>
</feature>
<comment type="caution">
    <text evidence="2">The sequence shown here is derived from an EMBL/GenBank/DDBJ whole genome shotgun (WGS) entry which is preliminary data.</text>
</comment>
<evidence type="ECO:0000313" key="2">
    <source>
        <dbReference type="EMBL" id="GLQ86280.1"/>
    </source>
</evidence>
<evidence type="ECO:0000313" key="3">
    <source>
        <dbReference type="Proteomes" id="UP001156708"/>
    </source>
</evidence>